<feature type="domain" description="Putative aromatic acid exporter C-terminal" evidence="7">
    <location>
        <begin position="145"/>
        <end position="309"/>
    </location>
</feature>
<reference evidence="8 9" key="1">
    <citation type="submission" date="2019-07" db="EMBL/GenBank/DDBJ databases">
        <authorList>
            <person name="Li J."/>
        </authorList>
    </citation>
    <scope>NUCLEOTIDE SEQUENCE [LARGE SCALE GENOMIC DNA]</scope>
    <source>
        <strain evidence="8 9">TKL69</strain>
    </source>
</reference>
<dbReference type="EMBL" id="CP041666">
    <property type="protein sequence ID" value="QDP40542.1"/>
    <property type="molecule type" value="Genomic_DNA"/>
</dbReference>
<dbReference type="Pfam" id="PF06081">
    <property type="entry name" value="ArAE_1"/>
    <property type="match status" value="1"/>
</dbReference>
<proteinExistence type="predicted"/>
<evidence type="ECO:0000259" key="7">
    <source>
        <dbReference type="Pfam" id="PF11728"/>
    </source>
</evidence>
<gene>
    <name evidence="8" type="ORF">FN924_10290</name>
</gene>
<keyword evidence="9" id="KW-1185">Reference proteome</keyword>
<evidence type="ECO:0000313" key="9">
    <source>
        <dbReference type="Proteomes" id="UP000315215"/>
    </source>
</evidence>
<dbReference type="InterPro" id="IPR052984">
    <property type="entry name" value="UPF0421"/>
</dbReference>
<evidence type="ECO:0000256" key="3">
    <source>
        <dbReference type="ARBA" id="ARBA00022692"/>
    </source>
</evidence>
<dbReference type="PANTHER" id="PTHR40064">
    <property type="entry name" value="MEMBRANE PROTEIN-RELATED"/>
    <property type="match status" value="1"/>
</dbReference>
<feature type="transmembrane region" description="Helical" evidence="6">
    <location>
        <begin position="119"/>
        <end position="141"/>
    </location>
</feature>
<comment type="subcellular location">
    <subcellularLocation>
        <location evidence="1">Cell membrane</location>
        <topology evidence="1">Multi-pass membrane protein</topology>
    </subcellularLocation>
</comment>
<dbReference type="InterPro" id="IPR021062">
    <property type="entry name" value="ArAE_1_C"/>
</dbReference>
<feature type="transmembrane region" description="Helical" evidence="6">
    <location>
        <begin position="81"/>
        <end position="107"/>
    </location>
</feature>
<keyword evidence="2" id="KW-1003">Cell membrane</keyword>
<dbReference type="InterPro" id="IPR038323">
    <property type="entry name" value="ArAE_1_C_sf"/>
</dbReference>
<feature type="transmembrane region" description="Helical" evidence="6">
    <location>
        <begin position="55"/>
        <end position="75"/>
    </location>
</feature>
<dbReference type="OrthoDB" id="357521at2"/>
<dbReference type="Pfam" id="PF11728">
    <property type="entry name" value="ArAE_1_C"/>
    <property type="match status" value="1"/>
</dbReference>
<protein>
    <submittedName>
        <fullName evidence="8">Aromatic acid exporter family protein</fullName>
    </submittedName>
</protein>
<dbReference type="InterPro" id="IPR010343">
    <property type="entry name" value="ArAE_1"/>
</dbReference>
<dbReference type="AlphaFoldDB" id="A0A516KGM0"/>
<dbReference type="Gene3D" id="1.20.120.940">
    <property type="entry name" value="Putative aromatic acid exporter, C-terminal domain"/>
    <property type="match status" value="1"/>
</dbReference>
<dbReference type="RefSeq" id="WP_143894214.1">
    <property type="nucleotide sequence ID" value="NZ_CP041666.1"/>
</dbReference>
<dbReference type="PANTHER" id="PTHR40064:SF1">
    <property type="entry name" value="MEMBRANE PROTEIN"/>
    <property type="match status" value="1"/>
</dbReference>
<dbReference type="Proteomes" id="UP000315215">
    <property type="component" value="Chromosome"/>
</dbReference>
<keyword evidence="4 6" id="KW-1133">Transmembrane helix</keyword>
<keyword evidence="5 6" id="KW-0472">Membrane</keyword>
<evidence type="ECO:0000256" key="5">
    <source>
        <dbReference type="ARBA" id="ARBA00023136"/>
    </source>
</evidence>
<accession>A0A516KGM0</accession>
<evidence type="ECO:0000256" key="4">
    <source>
        <dbReference type="ARBA" id="ARBA00022989"/>
    </source>
</evidence>
<name>A0A516KGM0_9BACI</name>
<dbReference type="GO" id="GO:0005886">
    <property type="term" value="C:plasma membrane"/>
    <property type="evidence" value="ECO:0007669"/>
    <property type="project" value="UniProtKB-SubCell"/>
</dbReference>
<evidence type="ECO:0000313" key="8">
    <source>
        <dbReference type="EMBL" id="QDP40542.1"/>
    </source>
</evidence>
<keyword evidence="3 6" id="KW-0812">Transmembrane</keyword>
<evidence type="ECO:0000256" key="2">
    <source>
        <dbReference type="ARBA" id="ARBA00022475"/>
    </source>
</evidence>
<sequence>MKIGYRTLKTAIGTPVSIWIAELFQLDNYVSAGILTILCIQSTRKRSFISSGHRIAACLLAILFACILFGLIGYHPITIGLLLILFIPVTVKFKITSGIASSSVILLHLYSAGVIDFPLIVNELGIIGIGIGVALLLNLYMPSLDDTLKNTQQQLEDNFKSILYEISVYLREGTQTWTGREIIATDELLNKSERLVARDVENHIFRGSHPYSDYFKMRRKQFDLLKRMLPLVSQIQVGYDQCYRLADFFESLSESVHPGNTATRHLEAMKQLKRTFSEDELPKTREEFEARATLFRLMYEMEQYLIIKRYFKKSDV</sequence>
<evidence type="ECO:0000256" key="6">
    <source>
        <dbReference type="SAM" id="Phobius"/>
    </source>
</evidence>
<dbReference type="KEGG" id="aqt:FN924_10290"/>
<evidence type="ECO:0000256" key="1">
    <source>
        <dbReference type="ARBA" id="ARBA00004651"/>
    </source>
</evidence>
<organism evidence="8 9">
    <name type="scientific">Radiobacillus deserti</name>
    <dbReference type="NCBI Taxonomy" id="2594883"/>
    <lineage>
        <taxon>Bacteria</taxon>
        <taxon>Bacillati</taxon>
        <taxon>Bacillota</taxon>
        <taxon>Bacilli</taxon>
        <taxon>Bacillales</taxon>
        <taxon>Bacillaceae</taxon>
        <taxon>Radiobacillus</taxon>
    </lineage>
</organism>